<dbReference type="STRING" id="1121877.FEAC_25760"/>
<gene>
    <name evidence="10" type="primary">hyfB3</name>
    <name evidence="10" type="ORF">FEAC_25760</name>
</gene>
<keyword evidence="6 8" id="KW-0472">Membrane</keyword>
<dbReference type="GO" id="GO:0008137">
    <property type="term" value="F:NADH dehydrogenase (ubiquinone) activity"/>
    <property type="evidence" value="ECO:0007669"/>
    <property type="project" value="InterPro"/>
</dbReference>
<protein>
    <submittedName>
        <fullName evidence="10">Hydrogenase-4 component B</fullName>
        <ecNumber evidence="10">1.-.-.-</ecNumber>
    </submittedName>
</protein>
<evidence type="ECO:0000256" key="8">
    <source>
        <dbReference type="SAM" id="Phobius"/>
    </source>
</evidence>
<dbReference type="InterPro" id="IPR001750">
    <property type="entry name" value="ND/Mrp_TM"/>
</dbReference>
<evidence type="ECO:0000259" key="9">
    <source>
        <dbReference type="Pfam" id="PF00361"/>
    </source>
</evidence>
<feature type="transmembrane region" description="Helical" evidence="8">
    <location>
        <begin position="100"/>
        <end position="118"/>
    </location>
</feature>
<dbReference type="EC" id="1.-.-.-" evidence="10"/>
<dbReference type="OrthoDB" id="9811798at2"/>
<keyword evidence="5 10" id="KW-0560">Oxidoreductase</keyword>
<dbReference type="PANTHER" id="PTHR42682:SF3">
    <property type="entry name" value="FORMATE HYDROGENLYASE SUBUNIT 3-RELATED"/>
    <property type="match status" value="1"/>
</dbReference>
<keyword evidence="11" id="KW-1185">Reference proteome</keyword>
<feature type="transmembrane region" description="Helical" evidence="8">
    <location>
        <begin position="232"/>
        <end position="255"/>
    </location>
</feature>
<comment type="subcellular location">
    <subcellularLocation>
        <location evidence="1">Cell membrane</location>
        <topology evidence="1">Multi-pass membrane protein</topology>
    </subcellularLocation>
    <subcellularLocation>
        <location evidence="7">Membrane</location>
        <topology evidence="7">Multi-pass membrane protein</topology>
    </subcellularLocation>
</comment>
<feature type="transmembrane region" description="Helical" evidence="8">
    <location>
        <begin position="459"/>
        <end position="478"/>
    </location>
</feature>
<dbReference type="InterPro" id="IPR052175">
    <property type="entry name" value="ComplexI-like_HydComp"/>
</dbReference>
<feature type="transmembrane region" description="Helical" evidence="8">
    <location>
        <begin position="6"/>
        <end position="22"/>
    </location>
</feature>
<evidence type="ECO:0000313" key="11">
    <source>
        <dbReference type="Proteomes" id="UP000032336"/>
    </source>
</evidence>
<dbReference type="Pfam" id="PF00361">
    <property type="entry name" value="Proton_antipo_M"/>
    <property type="match status" value="1"/>
</dbReference>
<evidence type="ECO:0000256" key="7">
    <source>
        <dbReference type="RuleBase" id="RU000320"/>
    </source>
</evidence>
<dbReference type="InterPro" id="IPR003918">
    <property type="entry name" value="NADH_UbQ_OxRdtase"/>
</dbReference>
<name>A0A0D8FR97_9ACTN</name>
<comment type="caution">
    <text evidence="10">The sequence shown here is derived from an EMBL/GenBank/DDBJ whole genome shotgun (WGS) entry which is preliminary data.</text>
</comment>
<feature type="transmembrane region" description="Helical" evidence="8">
    <location>
        <begin position="75"/>
        <end position="93"/>
    </location>
</feature>
<feature type="domain" description="NADH:quinone oxidoreductase/Mrp antiporter transmembrane" evidence="9">
    <location>
        <begin position="122"/>
        <end position="404"/>
    </location>
</feature>
<dbReference type="GO" id="GO:0016491">
    <property type="term" value="F:oxidoreductase activity"/>
    <property type="evidence" value="ECO:0007669"/>
    <property type="project" value="UniProtKB-KW"/>
</dbReference>
<feature type="transmembrane region" description="Helical" evidence="8">
    <location>
        <begin position="631"/>
        <end position="651"/>
    </location>
</feature>
<dbReference type="Proteomes" id="UP000032336">
    <property type="component" value="Unassembled WGS sequence"/>
</dbReference>
<dbReference type="EMBL" id="JXUW01000032">
    <property type="protein sequence ID" value="KJE75676.1"/>
    <property type="molecule type" value="Genomic_DNA"/>
</dbReference>
<proteinExistence type="predicted"/>
<dbReference type="PANTHER" id="PTHR42682">
    <property type="entry name" value="HYDROGENASE-4 COMPONENT F"/>
    <property type="match status" value="1"/>
</dbReference>
<feature type="transmembrane region" description="Helical" evidence="8">
    <location>
        <begin position="153"/>
        <end position="174"/>
    </location>
</feature>
<keyword evidence="3 7" id="KW-0812">Transmembrane</keyword>
<feature type="transmembrane region" description="Helical" evidence="8">
    <location>
        <begin position="509"/>
        <end position="533"/>
    </location>
</feature>
<reference evidence="10 11" key="1">
    <citation type="submission" date="2015-01" db="EMBL/GenBank/DDBJ databases">
        <title>Draft genome of the acidophilic iron oxidizer Ferrimicrobium acidiphilum strain T23.</title>
        <authorList>
            <person name="Poehlein A."/>
            <person name="Eisen S."/>
            <person name="Schloemann M."/>
            <person name="Johnson B.D."/>
            <person name="Daniel R."/>
            <person name="Muehling M."/>
        </authorList>
    </citation>
    <scope>NUCLEOTIDE SEQUENCE [LARGE SCALE GENOMIC DNA]</scope>
    <source>
        <strain evidence="10 11">T23</strain>
    </source>
</reference>
<sequence length="652" mass="68804">MATLGMEIAAALFLVGIVSNLIRVSPKAPIVARLAVLLGVVVGFISDMLGLPNGTSTLHLFVLENQPLVWRMDPAALLILAPAWLAVVIAVWVRREPGSWWSFGVALALLGVLCLTGLNNGASMIFGWELMSLGGAVMILSNRADGKGSRATLSMLALLEVGSVALIAAVALLGPHLGFASFRSDWAARGVVVSAIIGLLFLVGFGAKLGVVPLYSWVADAYGSADGPTGAVLSSVVLNAAYFALGRALLLWLPVHAGSTLFLGVVVAGAGMLSAIVAILYAFQQRDWRRLLSLSGVENAGIAIAALGAALIFQAGGQSELAGLCWLIGILHLMGHSLAKASLFIASHVKAERDDNYQVEQTGVAHEFPWTVGVGGLIASMSLSAMPPAMGFVTEWLLFEALFHDFTLTSLAGRTTLILVGAGLALSAALSLATFVKLYGVGLLGARRDGKAVGLANRLGVIILGLANLAAAISLVFWEPMMRRASWPDPASAKALVDGLLIVPLSSGFAFISPVKFVIVGALFAILPILLVVRRFKPRRVPPWSGGEVVDMAASATTAFAFSNPLRTVYSFLYRPKTETERSYRDKGYVLEQLSYHAAEAPMVGAGLIELLRSGVSRLARLFSPLQSGQLNAYLSYLLVLFLIAVIAIFIH</sequence>
<evidence type="ECO:0000256" key="3">
    <source>
        <dbReference type="ARBA" id="ARBA00022692"/>
    </source>
</evidence>
<accession>A0A0D8FR97</accession>
<evidence type="ECO:0000256" key="2">
    <source>
        <dbReference type="ARBA" id="ARBA00022475"/>
    </source>
</evidence>
<organism evidence="10 11">
    <name type="scientific">Ferrimicrobium acidiphilum DSM 19497</name>
    <dbReference type="NCBI Taxonomy" id="1121877"/>
    <lineage>
        <taxon>Bacteria</taxon>
        <taxon>Bacillati</taxon>
        <taxon>Actinomycetota</taxon>
        <taxon>Acidimicrobiia</taxon>
        <taxon>Acidimicrobiales</taxon>
        <taxon>Acidimicrobiaceae</taxon>
        <taxon>Ferrimicrobium</taxon>
    </lineage>
</organism>
<feature type="transmembrane region" description="Helical" evidence="8">
    <location>
        <begin position="34"/>
        <end position="55"/>
    </location>
</feature>
<feature type="transmembrane region" description="Helical" evidence="8">
    <location>
        <begin position="124"/>
        <end position="141"/>
    </location>
</feature>
<keyword evidence="2" id="KW-1003">Cell membrane</keyword>
<dbReference type="RefSeq" id="WP_152623235.1">
    <property type="nucleotide sequence ID" value="NZ_JXUW01000032.1"/>
</dbReference>
<dbReference type="eggNOG" id="COG0651">
    <property type="taxonomic scope" value="Bacteria"/>
</dbReference>
<evidence type="ECO:0000313" key="10">
    <source>
        <dbReference type="EMBL" id="KJE75676.1"/>
    </source>
</evidence>
<feature type="transmembrane region" description="Helical" evidence="8">
    <location>
        <begin position="295"/>
        <end position="315"/>
    </location>
</feature>
<dbReference type="AlphaFoldDB" id="A0A0D8FR97"/>
<keyword evidence="4 8" id="KW-1133">Transmembrane helix</keyword>
<evidence type="ECO:0000256" key="5">
    <source>
        <dbReference type="ARBA" id="ARBA00023002"/>
    </source>
</evidence>
<evidence type="ECO:0000256" key="1">
    <source>
        <dbReference type="ARBA" id="ARBA00004651"/>
    </source>
</evidence>
<feature type="transmembrane region" description="Helical" evidence="8">
    <location>
        <begin position="186"/>
        <end position="211"/>
    </location>
</feature>
<evidence type="ECO:0000256" key="4">
    <source>
        <dbReference type="ARBA" id="ARBA00022989"/>
    </source>
</evidence>
<dbReference type="GO" id="GO:0042773">
    <property type="term" value="P:ATP synthesis coupled electron transport"/>
    <property type="evidence" value="ECO:0007669"/>
    <property type="project" value="InterPro"/>
</dbReference>
<feature type="transmembrane region" description="Helical" evidence="8">
    <location>
        <begin position="368"/>
        <end position="397"/>
    </location>
</feature>
<dbReference type="GO" id="GO:0005886">
    <property type="term" value="C:plasma membrane"/>
    <property type="evidence" value="ECO:0007669"/>
    <property type="project" value="UniProtKB-SubCell"/>
</dbReference>
<evidence type="ECO:0000256" key="6">
    <source>
        <dbReference type="ARBA" id="ARBA00023136"/>
    </source>
</evidence>
<dbReference type="PRINTS" id="PR01437">
    <property type="entry name" value="NUOXDRDTASE4"/>
</dbReference>
<feature type="transmembrane region" description="Helical" evidence="8">
    <location>
        <begin position="321"/>
        <end position="347"/>
    </location>
</feature>
<feature type="transmembrane region" description="Helical" evidence="8">
    <location>
        <begin position="417"/>
        <end position="439"/>
    </location>
</feature>
<dbReference type="GeneID" id="78373593"/>
<feature type="transmembrane region" description="Helical" evidence="8">
    <location>
        <begin position="261"/>
        <end position="283"/>
    </location>
</feature>